<dbReference type="InterPro" id="IPR036278">
    <property type="entry name" value="Sialidase_sf"/>
</dbReference>
<protein>
    <recommendedName>
        <fullName evidence="2">Glycosyl hydrolase, BNR repeat-containing protein</fullName>
    </recommendedName>
</protein>
<dbReference type="SUPFAM" id="SSF50939">
    <property type="entry name" value="Sialidases"/>
    <property type="match status" value="1"/>
</dbReference>
<reference evidence="1" key="1">
    <citation type="submission" date="2013-08" db="EMBL/GenBank/DDBJ databases">
        <authorList>
            <person name="Mendez C."/>
            <person name="Richter M."/>
            <person name="Ferrer M."/>
            <person name="Sanchez J."/>
        </authorList>
    </citation>
    <scope>NUCLEOTIDE SEQUENCE</scope>
</reference>
<accession>T1B2V6</accession>
<comment type="caution">
    <text evidence="1">The sequence shown here is derived from an EMBL/GenBank/DDBJ whole genome shotgun (WGS) entry which is preliminary data.</text>
</comment>
<dbReference type="AlphaFoldDB" id="T1B2V6"/>
<reference evidence="1" key="2">
    <citation type="journal article" date="2014" name="ISME J.">
        <title>Microbial stratification in low pH oxic and suboxic macroscopic growths along an acid mine drainage.</title>
        <authorList>
            <person name="Mendez-Garcia C."/>
            <person name="Mesa V."/>
            <person name="Sprenger R.R."/>
            <person name="Richter M."/>
            <person name="Diez M.S."/>
            <person name="Solano J."/>
            <person name="Bargiela R."/>
            <person name="Golyshina O.V."/>
            <person name="Manteca A."/>
            <person name="Ramos J.L."/>
            <person name="Gallego J.R."/>
            <person name="Llorente I."/>
            <person name="Martins Dos Santos V.A."/>
            <person name="Jensen O.N."/>
            <person name="Pelaez A.I."/>
            <person name="Sanchez J."/>
            <person name="Ferrer M."/>
        </authorList>
    </citation>
    <scope>NUCLEOTIDE SEQUENCE</scope>
</reference>
<evidence type="ECO:0008006" key="2">
    <source>
        <dbReference type="Google" id="ProtNLM"/>
    </source>
</evidence>
<dbReference type="Gene3D" id="2.130.10.10">
    <property type="entry name" value="YVTN repeat-like/Quinoprotein amine dehydrogenase"/>
    <property type="match status" value="1"/>
</dbReference>
<name>T1B2V6_9ZZZZ</name>
<gene>
    <name evidence="1" type="ORF">B2A_02626</name>
</gene>
<proteinExistence type="predicted"/>
<evidence type="ECO:0000313" key="1">
    <source>
        <dbReference type="EMBL" id="EQD62908.1"/>
    </source>
</evidence>
<dbReference type="InterPro" id="IPR015943">
    <property type="entry name" value="WD40/YVTN_repeat-like_dom_sf"/>
</dbReference>
<dbReference type="EMBL" id="AUZZ01001787">
    <property type="protein sequence ID" value="EQD62908.1"/>
    <property type="molecule type" value="Genomic_DNA"/>
</dbReference>
<dbReference type="CDD" id="cd15482">
    <property type="entry name" value="Sialidase_non-viral"/>
    <property type="match status" value="1"/>
</dbReference>
<organism evidence="1">
    <name type="scientific">mine drainage metagenome</name>
    <dbReference type="NCBI Taxonomy" id="410659"/>
    <lineage>
        <taxon>unclassified sequences</taxon>
        <taxon>metagenomes</taxon>
        <taxon>ecological metagenomes</taxon>
    </lineage>
</organism>
<sequence>MERPAMRFASLFATAALLGAALLPAAHAADTVKTATPHGPFHHLAFRNLGPAVAGGRVTSVLGVAGDAALYYVGSAGGGVWKTTDGGSTWKPIFNHGPTQSIGALALAGDNPNWLWVGTGEANPRNDILNGDGVYFTPDGGKTWVDKGLHHAGQIGAIAVDADNPDTLFVCAAGDVWKRGPERGVFMSTDDGAHWRRCCTSTITPVAPTSPTSRATPRC</sequence>